<name>A0A2B7Y4V0_POLH7</name>
<dbReference type="AlphaFoldDB" id="A0A2B7Y4V0"/>
<feature type="chain" id="PRO_5013106711" evidence="1">
    <location>
        <begin position="19"/>
        <end position="219"/>
    </location>
</feature>
<keyword evidence="3" id="KW-1185">Reference proteome</keyword>
<organism evidence="2 3">
    <name type="scientific">Polytolypa hystricis (strain UAMH7299)</name>
    <dbReference type="NCBI Taxonomy" id="1447883"/>
    <lineage>
        <taxon>Eukaryota</taxon>
        <taxon>Fungi</taxon>
        <taxon>Dikarya</taxon>
        <taxon>Ascomycota</taxon>
        <taxon>Pezizomycotina</taxon>
        <taxon>Eurotiomycetes</taxon>
        <taxon>Eurotiomycetidae</taxon>
        <taxon>Onygenales</taxon>
        <taxon>Onygenales incertae sedis</taxon>
        <taxon>Polytolypa</taxon>
    </lineage>
</organism>
<evidence type="ECO:0000256" key="1">
    <source>
        <dbReference type="SAM" id="SignalP"/>
    </source>
</evidence>
<dbReference type="OrthoDB" id="4704201at2759"/>
<feature type="signal peptide" evidence="1">
    <location>
        <begin position="1"/>
        <end position="18"/>
    </location>
</feature>
<reference evidence="2 3" key="1">
    <citation type="submission" date="2017-10" db="EMBL/GenBank/DDBJ databases">
        <title>Comparative genomics in systemic dimorphic fungi from Ajellomycetaceae.</title>
        <authorList>
            <person name="Munoz J.F."/>
            <person name="Mcewen J.G."/>
            <person name="Clay O.K."/>
            <person name="Cuomo C.A."/>
        </authorList>
    </citation>
    <scope>NUCLEOTIDE SEQUENCE [LARGE SCALE GENOMIC DNA]</scope>
    <source>
        <strain evidence="2 3">UAMH7299</strain>
    </source>
</reference>
<dbReference type="EMBL" id="PDNA01000075">
    <property type="protein sequence ID" value="PGH16235.1"/>
    <property type="molecule type" value="Genomic_DNA"/>
</dbReference>
<comment type="caution">
    <text evidence="2">The sequence shown here is derived from an EMBL/GenBank/DDBJ whole genome shotgun (WGS) entry which is preliminary data.</text>
</comment>
<proteinExistence type="predicted"/>
<gene>
    <name evidence="2" type="ORF">AJ80_05258</name>
</gene>
<evidence type="ECO:0000313" key="3">
    <source>
        <dbReference type="Proteomes" id="UP000224634"/>
    </source>
</evidence>
<protein>
    <submittedName>
        <fullName evidence="2">Uncharacterized protein</fullName>
    </submittedName>
</protein>
<evidence type="ECO:0000313" key="2">
    <source>
        <dbReference type="EMBL" id="PGH16235.1"/>
    </source>
</evidence>
<dbReference type="Proteomes" id="UP000224634">
    <property type="component" value="Unassembled WGS sequence"/>
</dbReference>
<keyword evidence="1" id="KW-0732">Signal</keyword>
<accession>A0A2B7Y4V0</accession>
<sequence length="219" mass="23747">MRLQILVILAVTLAAVTALPNRLEKRKKVTWDKKGNLNIIFSDDVVNIGDIKIDDVMKKLDAACYTEGVCNTRPFELKGQIHSKGLGSTSNNIKLIVNPDGAYPTWIHNGLLQALHAAVKKVAKCKNITSRPKCSFTQGYCPHKPFTTNQCKVPKFWGINFQHPKEKDAAPPAITADMDVKVDHGGFCTELFTSLSAVAGAVNGVAGGIFLLAGLSCKD</sequence>